<dbReference type="AlphaFoldDB" id="A0AAV5SUX9"/>
<keyword evidence="6" id="KW-1185">Reference proteome</keyword>
<feature type="non-terminal residue" evidence="5">
    <location>
        <position position="1"/>
    </location>
</feature>
<gene>
    <name evidence="5" type="ORF">PENTCL1PPCAC_9336</name>
</gene>
<evidence type="ECO:0000256" key="3">
    <source>
        <dbReference type="PIRSR" id="PIRSR617939-1"/>
    </source>
</evidence>
<dbReference type="InterPro" id="IPR036568">
    <property type="entry name" value="GGCT-like_sf"/>
</dbReference>
<evidence type="ECO:0000313" key="6">
    <source>
        <dbReference type="Proteomes" id="UP001432027"/>
    </source>
</evidence>
<dbReference type="CDD" id="cd06661">
    <property type="entry name" value="GGCT_like"/>
    <property type="match status" value="1"/>
</dbReference>
<keyword evidence="2" id="KW-0456">Lyase</keyword>
<dbReference type="EMBL" id="BTSX01000002">
    <property type="protein sequence ID" value="GMS87161.1"/>
    <property type="molecule type" value="Genomic_DNA"/>
</dbReference>
<protein>
    <recommendedName>
        <fullName evidence="1">gamma-glutamylcyclotransferase</fullName>
        <ecNumber evidence="1">4.3.2.9</ecNumber>
    </recommendedName>
</protein>
<dbReference type="PANTHER" id="PTHR12935:SF0">
    <property type="entry name" value="GAMMA-GLUTAMYLCYCLOTRANSFERASE"/>
    <property type="match status" value="1"/>
</dbReference>
<dbReference type="GO" id="GO:0003839">
    <property type="term" value="F:gamma-glutamylcyclotransferase activity"/>
    <property type="evidence" value="ECO:0007669"/>
    <property type="project" value="UniProtKB-EC"/>
</dbReference>
<dbReference type="EC" id="4.3.2.9" evidence="1"/>
<accession>A0AAV5SUX9</accession>
<dbReference type="InterPro" id="IPR017939">
    <property type="entry name" value="G-Glutamylcylcotransferase"/>
</dbReference>
<comment type="caution">
    <text evidence="5">The sequence shown here is derived from an EMBL/GenBank/DDBJ whole genome shotgun (WGS) entry which is preliminary data.</text>
</comment>
<feature type="binding site" evidence="4">
    <location>
        <begin position="41"/>
        <end position="46"/>
    </location>
    <ligand>
        <name>substrate</name>
    </ligand>
</feature>
<evidence type="ECO:0000256" key="1">
    <source>
        <dbReference type="ARBA" id="ARBA00012346"/>
    </source>
</evidence>
<evidence type="ECO:0000313" key="5">
    <source>
        <dbReference type="EMBL" id="GMS87161.1"/>
    </source>
</evidence>
<proteinExistence type="predicted"/>
<dbReference type="InterPro" id="IPR013024">
    <property type="entry name" value="GGCT-like"/>
</dbReference>
<reference evidence="5" key="1">
    <citation type="submission" date="2023-10" db="EMBL/GenBank/DDBJ databases">
        <title>Genome assembly of Pristionchus species.</title>
        <authorList>
            <person name="Yoshida K."/>
            <person name="Sommer R.J."/>
        </authorList>
    </citation>
    <scope>NUCLEOTIDE SEQUENCE</scope>
    <source>
        <strain evidence="5">RS0144</strain>
    </source>
</reference>
<organism evidence="5 6">
    <name type="scientific">Pristionchus entomophagus</name>
    <dbReference type="NCBI Taxonomy" id="358040"/>
    <lineage>
        <taxon>Eukaryota</taxon>
        <taxon>Metazoa</taxon>
        <taxon>Ecdysozoa</taxon>
        <taxon>Nematoda</taxon>
        <taxon>Chromadorea</taxon>
        <taxon>Rhabditida</taxon>
        <taxon>Rhabditina</taxon>
        <taxon>Diplogasteromorpha</taxon>
        <taxon>Diplogasteroidea</taxon>
        <taxon>Neodiplogasteridae</taxon>
        <taxon>Pristionchus</taxon>
    </lineage>
</organism>
<dbReference type="Gene3D" id="3.10.490.10">
    <property type="entry name" value="Gamma-glutamyl cyclotransferase-like"/>
    <property type="match status" value="1"/>
</dbReference>
<evidence type="ECO:0000256" key="2">
    <source>
        <dbReference type="ARBA" id="ARBA00023239"/>
    </source>
</evidence>
<dbReference type="Proteomes" id="UP001432027">
    <property type="component" value="Unassembled WGS sequence"/>
</dbReference>
<feature type="active site" description="Proton acceptor" evidence="3">
    <location>
        <position position="116"/>
    </location>
</feature>
<dbReference type="SUPFAM" id="SSF110857">
    <property type="entry name" value="Gamma-glutamyl cyclotransferase-like"/>
    <property type="match status" value="1"/>
</dbReference>
<evidence type="ECO:0000256" key="4">
    <source>
        <dbReference type="PIRSR" id="PIRSR617939-2"/>
    </source>
</evidence>
<sequence length="198" mass="22603">IPRLIKNCYFIFVLPFSSLARVRGGRLVRSMSESIGEYFNYFAYGSNLLKERIHVQITGAQFVCTGRLSNYELFFAGFGERWKGAAASVRGKQGDEVWGCVWRVPNSFAAELDKQENWYDRKKVTIETKAGEIVCRTYQMRDADGNENAPSPHYKLVIVRGAIEHDLPQAYMERLESVKDNGYRGPVQVPISFLKSLM</sequence>
<dbReference type="PANTHER" id="PTHR12935">
    <property type="entry name" value="GAMMA-GLUTAMYLCYCLOTRANSFERASE"/>
    <property type="match status" value="1"/>
</dbReference>
<dbReference type="Pfam" id="PF13772">
    <property type="entry name" value="AIG2_2"/>
    <property type="match status" value="1"/>
</dbReference>
<feature type="binding site" evidence="4">
    <location>
        <position position="154"/>
    </location>
    <ligand>
        <name>substrate</name>
    </ligand>
</feature>
<name>A0AAV5SUX9_9BILA</name>